<dbReference type="SUPFAM" id="SSF56601">
    <property type="entry name" value="beta-lactamase/transpeptidase-like"/>
    <property type="match status" value="1"/>
</dbReference>
<dbReference type="AlphaFoldDB" id="A0A5N6C231"/>
<dbReference type="InterPro" id="IPR012338">
    <property type="entry name" value="Beta-lactam/transpept-like"/>
</dbReference>
<dbReference type="InterPro" id="IPR045155">
    <property type="entry name" value="Beta-lactam_cat"/>
</dbReference>
<evidence type="ECO:0000313" key="4">
    <source>
        <dbReference type="Proteomes" id="UP000313066"/>
    </source>
</evidence>
<feature type="compositionally biased region" description="Basic and acidic residues" evidence="1">
    <location>
        <begin position="73"/>
        <end position="86"/>
    </location>
</feature>
<feature type="region of interest" description="Disordered" evidence="1">
    <location>
        <begin position="1"/>
        <end position="264"/>
    </location>
</feature>
<dbReference type="InterPro" id="IPR000871">
    <property type="entry name" value="Beta-lactam_class-A"/>
</dbReference>
<keyword evidence="4" id="KW-1185">Reference proteome</keyword>
<dbReference type="Pfam" id="PF13354">
    <property type="entry name" value="Beta-lactamase2"/>
    <property type="match status" value="1"/>
</dbReference>
<feature type="region of interest" description="Disordered" evidence="1">
    <location>
        <begin position="286"/>
        <end position="315"/>
    </location>
</feature>
<evidence type="ECO:0000256" key="1">
    <source>
        <dbReference type="SAM" id="MobiDB-lite"/>
    </source>
</evidence>
<dbReference type="GO" id="GO:0008800">
    <property type="term" value="F:beta-lactamase activity"/>
    <property type="evidence" value="ECO:0007669"/>
    <property type="project" value="InterPro"/>
</dbReference>
<gene>
    <name evidence="3" type="ORF">FH610_006130</name>
</gene>
<reference evidence="3 4" key="1">
    <citation type="submission" date="2019-10" db="EMBL/GenBank/DDBJ databases">
        <title>Nonomuraea sp. nov., isolated from Phyllanthus amarus.</title>
        <authorList>
            <person name="Klykleung N."/>
            <person name="Tanasupawat S."/>
        </authorList>
    </citation>
    <scope>NUCLEOTIDE SEQUENCE [LARGE SCALE GENOMIC DNA]</scope>
    <source>
        <strain evidence="3 4">CR1-09</strain>
    </source>
</reference>
<organism evidence="3 4">
    <name type="scientific">Microbispora catharanthi</name>
    <dbReference type="NCBI Taxonomy" id="1712871"/>
    <lineage>
        <taxon>Bacteria</taxon>
        <taxon>Bacillati</taxon>
        <taxon>Actinomycetota</taxon>
        <taxon>Actinomycetes</taxon>
        <taxon>Streptosporangiales</taxon>
        <taxon>Streptosporangiaceae</taxon>
        <taxon>Microbispora</taxon>
    </lineage>
</organism>
<feature type="compositionally biased region" description="Low complexity" evidence="1">
    <location>
        <begin position="50"/>
        <end position="61"/>
    </location>
</feature>
<feature type="domain" description="Beta-lactamase class A catalytic" evidence="2">
    <location>
        <begin position="336"/>
        <end position="579"/>
    </location>
</feature>
<feature type="compositionally biased region" description="Basic residues" evidence="1">
    <location>
        <begin position="87"/>
        <end position="113"/>
    </location>
</feature>
<dbReference type="EMBL" id="VDMA02000003">
    <property type="protein sequence ID" value="KAB8186771.1"/>
    <property type="molecule type" value="Genomic_DNA"/>
</dbReference>
<feature type="compositionally biased region" description="Basic residues" evidence="1">
    <location>
        <begin position="222"/>
        <end position="231"/>
    </location>
</feature>
<dbReference type="Proteomes" id="UP000313066">
    <property type="component" value="Unassembled WGS sequence"/>
</dbReference>
<dbReference type="PANTHER" id="PTHR35333:SF3">
    <property type="entry name" value="BETA-LACTAMASE-TYPE TRANSPEPTIDASE FOLD CONTAINING PROTEIN"/>
    <property type="match status" value="1"/>
</dbReference>
<dbReference type="PANTHER" id="PTHR35333">
    <property type="entry name" value="BETA-LACTAMASE"/>
    <property type="match status" value="1"/>
</dbReference>
<comment type="caution">
    <text evidence="3">The sequence shown here is derived from an EMBL/GenBank/DDBJ whole genome shotgun (WGS) entry which is preliminary data.</text>
</comment>
<feature type="compositionally biased region" description="Basic and acidic residues" evidence="1">
    <location>
        <begin position="15"/>
        <end position="29"/>
    </location>
</feature>
<accession>A0A5N6C231</accession>
<feature type="compositionally biased region" description="Basic and acidic residues" evidence="1">
    <location>
        <begin position="286"/>
        <end position="296"/>
    </location>
</feature>
<proteinExistence type="predicted"/>
<feature type="compositionally biased region" description="Basic residues" evidence="1">
    <location>
        <begin position="203"/>
        <end position="212"/>
    </location>
</feature>
<dbReference type="GO" id="GO:0030655">
    <property type="term" value="P:beta-lactam antibiotic catabolic process"/>
    <property type="evidence" value="ECO:0007669"/>
    <property type="project" value="InterPro"/>
</dbReference>
<evidence type="ECO:0000259" key="2">
    <source>
        <dbReference type="Pfam" id="PF13354"/>
    </source>
</evidence>
<feature type="compositionally biased region" description="Basic residues" evidence="1">
    <location>
        <begin position="239"/>
        <end position="253"/>
    </location>
</feature>
<dbReference type="GO" id="GO:0046677">
    <property type="term" value="P:response to antibiotic"/>
    <property type="evidence" value="ECO:0007669"/>
    <property type="project" value="InterPro"/>
</dbReference>
<name>A0A5N6C231_9ACTN</name>
<evidence type="ECO:0000313" key="3">
    <source>
        <dbReference type="EMBL" id="KAB8186771.1"/>
    </source>
</evidence>
<sequence length="610" mass="64813">MLPARGPCPASRLLPGRDGRAAFRERGRAAGDGAAAAEPANQASGGGAGRAPVRAVEPTGGADRGGTAAGARGPRDRRQGRADARPHVRPGARRRGGRAGGRPRRPRRRRACCAHRWVPRPPPRRTAVADRDGHGRAGRRVAGGQARRRAAASSGRRERARVRAGARPASGRPAGGRRRADRLGDRAPRRPGRAGPGAVSPGRRARPVRRHAGLVPPGWLRPGRHRLHRPGGVRPRPGPVRHGRRVRRPRRGAGRGVAAPRGHAPGLALLPGLAHRAGAVRARLHDRGRTGAERERRHGGRRRAARAAGDAAPRDRVARVNPVERVFRNAGVTGWLHAVDIDDGREVGLRADEPVVLASVFKVPLLLELHRQAERGLLDLTERVGVPAADRTSGGTGLAAMLDDATLSLRDLAYLMMAVSDNTAADVLLARVGREAVNTLLDGLGLTATRVVQDCRDMLTSLWVDAGVADQSAVTQACTDPEVVARLRALDPAVGNRSTPREMTGLLAMIWRDEAAGAASCAAIRRLMALQVWPHRLASGFPFDDVAVSGKTGTLPTLRNEVGVVEYPDGGRYAVAVFTRSLSTAQNQPRADAAIGAAARMAIDQLRTHI</sequence>
<dbReference type="Gene3D" id="3.40.710.10">
    <property type="entry name" value="DD-peptidase/beta-lactamase superfamily"/>
    <property type="match status" value="1"/>
</dbReference>
<protein>
    <recommendedName>
        <fullName evidence="2">Beta-lactamase class A catalytic domain-containing protein</fullName>
    </recommendedName>
</protein>